<keyword evidence="6 11" id="KW-0479">Metal-binding</keyword>
<dbReference type="Proteomes" id="UP000178606">
    <property type="component" value="Unassembled WGS sequence"/>
</dbReference>
<comment type="cofactor">
    <cofactor evidence="11">
        <name>[2Fe-2S] cluster</name>
        <dbReference type="ChEBI" id="CHEBI:190135"/>
    </cofactor>
    <text evidence="11">Binds 1 [2Fe-2S] cluster.</text>
</comment>
<feature type="domain" description="4Fe-4S ferredoxin-type" evidence="13">
    <location>
        <begin position="141"/>
        <end position="171"/>
    </location>
</feature>
<evidence type="ECO:0000259" key="13">
    <source>
        <dbReference type="PROSITE" id="PS51379"/>
    </source>
</evidence>
<evidence type="ECO:0000256" key="7">
    <source>
        <dbReference type="ARBA" id="ARBA00023002"/>
    </source>
</evidence>
<comment type="catalytic activity">
    <reaction evidence="11">
        <text>a menaquinone + succinate = a menaquinol + fumarate</text>
        <dbReference type="Rhea" id="RHEA:27834"/>
        <dbReference type="Rhea" id="RHEA-COMP:9537"/>
        <dbReference type="Rhea" id="RHEA-COMP:9539"/>
        <dbReference type="ChEBI" id="CHEBI:16374"/>
        <dbReference type="ChEBI" id="CHEBI:18151"/>
        <dbReference type="ChEBI" id="CHEBI:29806"/>
        <dbReference type="ChEBI" id="CHEBI:30031"/>
        <dbReference type="EC" id="1.3.5.1"/>
    </reaction>
</comment>
<dbReference type="Pfam" id="PF13085">
    <property type="entry name" value="Fer2_3"/>
    <property type="match status" value="1"/>
</dbReference>
<dbReference type="NCBIfam" id="NF009051">
    <property type="entry name" value="PRK12385.1"/>
    <property type="match status" value="1"/>
</dbReference>
<dbReference type="InterPro" id="IPR001041">
    <property type="entry name" value="2Fe-2S_ferredoxin-type"/>
</dbReference>
<dbReference type="SUPFAM" id="SSF54292">
    <property type="entry name" value="2Fe-2S ferredoxin-like"/>
    <property type="match status" value="1"/>
</dbReference>
<dbReference type="FunFam" id="1.10.1060.10:FF:000002">
    <property type="entry name" value="Succinate dehydrogenase iron-sulfur subunit"/>
    <property type="match status" value="1"/>
</dbReference>
<name>A0A1F6CY19_HANXR</name>
<dbReference type="PANTHER" id="PTHR11921:SF29">
    <property type="entry name" value="SUCCINATE DEHYDROGENASE [UBIQUINONE] IRON-SULFUR SUBUNIT, MITOCHONDRIAL"/>
    <property type="match status" value="1"/>
</dbReference>
<dbReference type="Gene3D" id="3.10.20.30">
    <property type="match status" value="1"/>
</dbReference>
<organism evidence="14 15">
    <name type="scientific">Handelsmanbacteria sp. (strain RIFCSPLOWO2_12_FULL_64_10)</name>
    <dbReference type="NCBI Taxonomy" id="1817868"/>
    <lineage>
        <taxon>Bacteria</taxon>
        <taxon>Candidatus Handelsmaniibacteriota</taxon>
    </lineage>
</organism>
<evidence type="ECO:0000256" key="2">
    <source>
        <dbReference type="ARBA" id="ARBA00009433"/>
    </source>
</evidence>
<evidence type="ECO:0000256" key="10">
    <source>
        <dbReference type="ARBA" id="ARBA00023291"/>
    </source>
</evidence>
<dbReference type="GO" id="GO:0051537">
    <property type="term" value="F:2 iron, 2 sulfur cluster binding"/>
    <property type="evidence" value="ECO:0007669"/>
    <property type="project" value="UniProtKB-KW"/>
</dbReference>
<gene>
    <name evidence="14" type="ORF">A3F84_17510</name>
</gene>
<evidence type="ECO:0000313" key="15">
    <source>
        <dbReference type="Proteomes" id="UP000178606"/>
    </source>
</evidence>
<dbReference type="GO" id="GO:0008177">
    <property type="term" value="F:succinate dehydrogenase (quinone) activity"/>
    <property type="evidence" value="ECO:0007669"/>
    <property type="project" value="UniProtKB-EC"/>
</dbReference>
<dbReference type="AlphaFoldDB" id="A0A1F6CY19"/>
<keyword evidence="3 11" id="KW-0004">4Fe-4S</keyword>
<evidence type="ECO:0000256" key="9">
    <source>
        <dbReference type="ARBA" id="ARBA00023014"/>
    </source>
</evidence>
<evidence type="ECO:0000256" key="8">
    <source>
        <dbReference type="ARBA" id="ARBA00023004"/>
    </source>
</evidence>
<dbReference type="GO" id="GO:0051538">
    <property type="term" value="F:3 iron, 4 sulfur cluster binding"/>
    <property type="evidence" value="ECO:0007669"/>
    <property type="project" value="UniProtKB-KW"/>
</dbReference>
<comment type="caution">
    <text evidence="14">The sequence shown here is derived from an EMBL/GenBank/DDBJ whole genome shotgun (WGS) entry which is preliminary data.</text>
</comment>
<dbReference type="PANTHER" id="PTHR11921">
    <property type="entry name" value="SUCCINATE DEHYDROGENASE IRON-SULFUR PROTEIN"/>
    <property type="match status" value="1"/>
</dbReference>
<evidence type="ECO:0000256" key="6">
    <source>
        <dbReference type="ARBA" id="ARBA00022723"/>
    </source>
</evidence>
<protein>
    <recommendedName>
        <fullName evidence="11">Fumarate reductase iron-sulfur subunit</fullName>
        <ecNumber evidence="11">1.3.5.1</ecNumber>
    </recommendedName>
</protein>
<dbReference type="CDD" id="cd00207">
    <property type="entry name" value="fer2"/>
    <property type="match status" value="1"/>
</dbReference>
<dbReference type="SUPFAM" id="SSF46548">
    <property type="entry name" value="alpha-helical ferredoxin"/>
    <property type="match status" value="1"/>
</dbReference>
<dbReference type="GO" id="GO:0051539">
    <property type="term" value="F:4 iron, 4 sulfur cluster binding"/>
    <property type="evidence" value="ECO:0007669"/>
    <property type="project" value="UniProtKB-KW"/>
</dbReference>
<keyword evidence="5 11" id="KW-0001">2Fe-2S</keyword>
<comment type="cofactor">
    <cofactor evidence="11">
        <name>[3Fe-4S] cluster</name>
        <dbReference type="ChEBI" id="CHEBI:21137"/>
    </cofactor>
    <text evidence="11">Binds 1 [3Fe-4S] cluster.</text>
</comment>
<dbReference type="InterPro" id="IPR036010">
    <property type="entry name" value="2Fe-2S_ferredoxin-like_sf"/>
</dbReference>
<proteinExistence type="inferred from homology"/>
<dbReference type="PROSITE" id="PS51379">
    <property type="entry name" value="4FE4S_FER_2"/>
    <property type="match status" value="1"/>
</dbReference>
<dbReference type="GO" id="GO:0046872">
    <property type="term" value="F:metal ion binding"/>
    <property type="evidence" value="ECO:0007669"/>
    <property type="project" value="UniProtKB-KW"/>
</dbReference>
<dbReference type="InterPro" id="IPR012675">
    <property type="entry name" value="Beta-grasp_dom_sf"/>
</dbReference>
<reference evidence="14 15" key="1">
    <citation type="journal article" date="2016" name="Nat. Commun.">
        <title>Thousands of microbial genomes shed light on interconnected biogeochemical processes in an aquifer system.</title>
        <authorList>
            <person name="Anantharaman K."/>
            <person name="Brown C.T."/>
            <person name="Hug L.A."/>
            <person name="Sharon I."/>
            <person name="Castelle C.J."/>
            <person name="Probst A.J."/>
            <person name="Thomas B.C."/>
            <person name="Singh A."/>
            <person name="Wilkins M.J."/>
            <person name="Karaoz U."/>
            <person name="Brodie E.L."/>
            <person name="Williams K.H."/>
            <person name="Hubbard S.S."/>
            <person name="Banfield J.F."/>
        </authorList>
    </citation>
    <scope>NUCLEOTIDE SEQUENCE [LARGE SCALE GENOMIC DNA]</scope>
    <source>
        <strain evidence="15">RIFCSPLOWO2_12_FULL_64_10</strain>
    </source>
</reference>
<keyword evidence="4" id="KW-0816">Tricarboxylic acid cycle</keyword>
<dbReference type="InterPro" id="IPR004489">
    <property type="entry name" value="Succ_DH/fum_Rdtase_Fe-S"/>
</dbReference>
<dbReference type="InterPro" id="IPR025192">
    <property type="entry name" value="Succ_DH/fum_Rdtase_N"/>
</dbReference>
<dbReference type="InterPro" id="IPR050573">
    <property type="entry name" value="SDH/FRD_Iron-Sulfur"/>
</dbReference>
<evidence type="ECO:0000256" key="11">
    <source>
        <dbReference type="RuleBase" id="RU361237"/>
    </source>
</evidence>
<keyword evidence="7" id="KW-0560">Oxidoreductase</keyword>
<sequence length="249" mass="28443">MGEKKTITLTVTRYRPEQEEAPTEQSYEIEFRDDWVVLDALNHIKDRVDGTLSFRWSCRMGVCGSCGMMVNGVPKLTCAAFLRDYYPGEVRVEPLVNFPILRDLVVDIDDFMRKLKAVKPWVVRREEKPVEEGEYLQTPDQLAEYKQFSMCINCLLCYAACPVYGLEPEFIGPAAIALAHRYNLDSRDEGREERKQVIASSAGIWECTFVGECTEVCPKDVDPAAAIQRSKVATTTDWVKSILWPWGKR</sequence>
<dbReference type="GO" id="GO:0009055">
    <property type="term" value="F:electron transfer activity"/>
    <property type="evidence" value="ECO:0007669"/>
    <property type="project" value="InterPro"/>
</dbReference>
<dbReference type="EC" id="1.3.5.1" evidence="11"/>
<keyword evidence="8 11" id="KW-0408">Iron</keyword>
<dbReference type="Pfam" id="PF13183">
    <property type="entry name" value="Fer4_8"/>
    <property type="match status" value="1"/>
</dbReference>
<feature type="domain" description="2Fe-2S ferredoxin-type" evidence="12">
    <location>
        <begin position="5"/>
        <end position="98"/>
    </location>
</feature>
<keyword evidence="10 11" id="KW-0003">3Fe-4S</keyword>
<evidence type="ECO:0000313" key="14">
    <source>
        <dbReference type="EMBL" id="OGG54069.1"/>
    </source>
</evidence>
<evidence type="ECO:0000256" key="1">
    <source>
        <dbReference type="ARBA" id="ARBA00005163"/>
    </source>
</evidence>
<dbReference type="EMBL" id="MFKF01000113">
    <property type="protein sequence ID" value="OGG54069.1"/>
    <property type="molecule type" value="Genomic_DNA"/>
</dbReference>
<keyword evidence="9 11" id="KW-0411">Iron-sulfur</keyword>
<dbReference type="NCBIfam" id="TIGR00384">
    <property type="entry name" value="dhsB"/>
    <property type="match status" value="1"/>
</dbReference>
<evidence type="ECO:0000256" key="3">
    <source>
        <dbReference type="ARBA" id="ARBA00022485"/>
    </source>
</evidence>
<dbReference type="NCBIfam" id="NF004616">
    <property type="entry name" value="PRK05950.1"/>
    <property type="match status" value="1"/>
</dbReference>
<dbReference type="PROSITE" id="PS00197">
    <property type="entry name" value="2FE2S_FER_1"/>
    <property type="match status" value="1"/>
</dbReference>
<evidence type="ECO:0000256" key="4">
    <source>
        <dbReference type="ARBA" id="ARBA00022532"/>
    </source>
</evidence>
<comment type="similarity">
    <text evidence="2 11">Belongs to the succinate dehydrogenase/fumarate reductase iron-sulfur protein family.</text>
</comment>
<comment type="cofactor">
    <cofactor evidence="11">
        <name>[4Fe-4S] cluster</name>
        <dbReference type="ChEBI" id="CHEBI:49883"/>
    </cofactor>
    <text evidence="11">Binds 1 [4Fe-4S] cluster.</text>
</comment>
<dbReference type="InterPro" id="IPR017896">
    <property type="entry name" value="4Fe4S_Fe-S-bd"/>
</dbReference>
<comment type="pathway">
    <text evidence="1">Carbohydrate metabolism; tricarboxylic acid cycle.</text>
</comment>
<dbReference type="InterPro" id="IPR017900">
    <property type="entry name" value="4Fe4S_Fe_S_CS"/>
</dbReference>
<accession>A0A1F6CY19</accession>
<dbReference type="PROSITE" id="PS00198">
    <property type="entry name" value="4FE4S_FER_1"/>
    <property type="match status" value="1"/>
</dbReference>
<evidence type="ECO:0000256" key="5">
    <source>
        <dbReference type="ARBA" id="ARBA00022714"/>
    </source>
</evidence>
<dbReference type="GO" id="GO:0022904">
    <property type="term" value="P:respiratory electron transport chain"/>
    <property type="evidence" value="ECO:0007669"/>
    <property type="project" value="TreeGrafter"/>
</dbReference>
<dbReference type="InterPro" id="IPR006058">
    <property type="entry name" value="2Fe2S_fd_BS"/>
</dbReference>
<dbReference type="PROSITE" id="PS51085">
    <property type="entry name" value="2FE2S_FER_2"/>
    <property type="match status" value="1"/>
</dbReference>
<dbReference type="GO" id="GO:0006099">
    <property type="term" value="P:tricarboxylic acid cycle"/>
    <property type="evidence" value="ECO:0007669"/>
    <property type="project" value="UniProtKB-KW"/>
</dbReference>
<dbReference type="Gene3D" id="1.10.1060.10">
    <property type="entry name" value="Alpha-helical ferredoxin"/>
    <property type="match status" value="1"/>
</dbReference>
<dbReference type="InterPro" id="IPR009051">
    <property type="entry name" value="Helical_ferredxn"/>
</dbReference>
<evidence type="ECO:0000259" key="12">
    <source>
        <dbReference type="PROSITE" id="PS51085"/>
    </source>
</evidence>